<protein>
    <submittedName>
        <fullName evidence="1">DUF2283 domain-containing protein</fullName>
    </submittedName>
</protein>
<accession>A0ABU8XT55</accession>
<evidence type="ECO:0000313" key="2">
    <source>
        <dbReference type="Proteomes" id="UP001375743"/>
    </source>
</evidence>
<dbReference type="InterPro" id="IPR019270">
    <property type="entry name" value="DUF2283"/>
</dbReference>
<organism evidence="1 2">
    <name type="scientific">Benzoatithermus flavus</name>
    <dbReference type="NCBI Taxonomy" id="3108223"/>
    <lineage>
        <taxon>Bacteria</taxon>
        <taxon>Pseudomonadati</taxon>
        <taxon>Pseudomonadota</taxon>
        <taxon>Alphaproteobacteria</taxon>
        <taxon>Geminicoccales</taxon>
        <taxon>Geminicoccaceae</taxon>
        <taxon>Benzoatithermus</taxon>
    </lineage>
</organism>
<evidence type="ECO:0000313" key="1">
    <source>
        <dbReference type="EMBL" id="MEK0084234.1"/>
    </source>
</evidence>
<dbReference type="EMBL" id="JBBLZC010000013">
    <property type="protein sequence ID" value="MEK0084234.1"/>
    <property type="molecule type" value="Genomic_DNA"/>
</dbReference>
<sequence length="74" mass="8084">MKVLYDVETDTLTITLRDVPVKAGEEERSGVILDYDADGLLVGLEILDASQRVAEPTSVELEVVPRLTKRAAAE</sequence>
<gene>
    <name evidence="1" type="ORF">U1T56_13810</name>
</gene>
<dbReference type="PANTHER" id="PTHR37029">
    <property type="entry name" value="SSR1768 PROTEIN"/>
    <property type="match status" value="1"/>
</dbReference>
<dbReference type="Proteomes" id="UP001375743">
    <property type="component" value="Unassembled WGS sequence"/>
</dbReference>
<name>A0ABU8XT55_9PROT</name>
<comment type="caution">
    <text evidence="1">The sequence shown here is derived from an EMBL/GenBank/DDBJ whole genome shotgun (WGS) entry which is preliminary data.</text>
</comment>
<proteinExistence type="predicted"/>
<keyword evidence="2" id="KW-1185">Reference proteome</keyword>
<dbReference type="PANTHER" id="PTHR37029:SF1">
    <property type="entry name" value="SSR1768 PROTEIN"/>
    <property type="match status" value="1"/>
</dbReference>
<reference evidence="1 2" key="1">
    <citation type="submission" date="2024-01" db="EMBL/GenBank/DDBJ databases">
        <title>Multi-omics insights into the function and evolution of sodium benzoate biodegradation pathways in Benzoatithermus flavus gen. nov., sp. nov. from hot spring.</title>
        <authorList>
            <person name="Hu C.-J."/>
            <person name="Li W.-J."/>
        </authorList>
    </citation>
    <scope>NUCLEOTIDE SEQUENCE [LARGE SCALE GENOMIC DNA]</scope>
    <source>
        <strain evidence="1 2">SYSU G07066</strain>
    </source>
</reference>
<dbReference type="Pfam" id="PF10049">
    <property type="entry name" value="DUF2283"/>
    <property type="match status" value="1"/>
</dbReference>
<dbReference type="RefSeq" id="WP_418160083.1">
    <property type="nucleotide sequence ID" value="NZ_JBBLZC010000013.1"/>
</dbReference>